<feature type="transmembrane region" description="Helical" evidence="7">
    <location>
        <begin position="343"/>
        <end position="363"/>
    </location>
</feature>
<evidence type="ECO:0000313" key="10">
    <source>
        <dbReference type="EMBL" id="MBP2350125.1"/>
    </source>
</evidence>
<evidence type="ECO:0000256" key="4">
    <source>
        <dbReference type="ARBA" id="ARBA00022989"/>
    </source>
</evidence>
<feature type="domain" description="ABC3 transporter permease C-terminal" evidence="8">
    <location>
        <begin position="701"/>
        <end position="821"/>
    </location>
</feature>
<feature type="transmembrane region" description="Helical" evidence="7">
    <location>
        <begin position="394"/>
        <end position="413"/>
    </location>
</feature>
<feature type="transmembrane region" description="Helical" evidence="7">
    <location>
        <begin position="249"/>
        <end position="273"/>
    </location>
</feature>
<evidence type="ECO:0000256" key="5">
    <source>
        <dbReference type="ARBA" id="ARBA00023136"/>
    </source>
</evidence>
<sequence>MRHSLLASLRAHLGRLVAACLAIVLGVGFGSLAMIVHSSASHGIDETVGAQYKGIDAVVYPSRATVSPADIVKAKQVPQAAAVVTLTTAYLNAAYPDQVRPTGIEIDELHDTTVIAGPGTSSGRLPTATNEIALAARQAAKHKVGVGDQLRIGSYDGKSWTLRVVGLIDDGNSVGTAPAVVTPAAMKVISPDAFVRGIALAAKPGVSQVQLADATRAVVAGELTTYTGTEFIQHEVEGYTHGIDVLGGVFGMFALIALFVACLVIGNTFTIVIAQRTREMALLRCVGASRRQVFTSVLAEASVVGVVASAIGVVFGVALSALALTLSREFDWGIPKVPLHLDVASVFVPLLLGTLATLIAAVVPARRATKVAPLAALRPEAAPAAGSRAGVLRLLAGFLLLAGGGVLLAAGAAMHQVLIGAAGGAISFLGVLAVGSLLVPALIRLLGALPARGGGVPARIAVANAVRNPKRTAATTSALLIGVTLISLTCVGISSVQKTFDVSMSQQYPVDLVVTGYKEKMPANAEQQLRDIKGITQVVPVSSVDVKAGSVDAKAGSEDLAVTGIDQDKAGSVIHNQQLAGQLEPGTALVAYRVMQGLKLTEGSQITMVSGQHKLSLTVRMSVGHLDPITVTSTDLAKLAPNAAVSGYWLATDPNANGPNVIDAVQQSIPSVKDLGVDGGLAERSTYTKIFDVLLIVGIGLLGVSVLIALVGVGNTLSLSVLERTRENALLRAMGLSRRQLRRMLAVESLLMALVAAGLGIVLGLVYGWTGTSALMGGQTVTGGVEYAVPGTLLIAIAAVAAVAGLLASVLPARRAAKVSPAGALATE</sequence>
<protein>
    <submittedName>
        <fullName evidence="10">ABC transport system permease protein</fullName>
    </submittedName>
</protein>
<evidence type="ECO:0000313" key="11">
    <source>
        <dbReference type="Proteomes" id="UP000755585"/>
    </source>
</evidence>
<dbReference type="InterPro" id="IPR003838">
    <property type="entry name" value="ABC3_permease_C"/>
</dbReference>
<feature type="domain" description="ABC3 transporter permease C-terminal" evidence="8">
    <location>
        <begin position="252"/>
        <end position="372"/>
    </location>
</feature>
<evidence type="ECO:0000259" key="9">
    <source>
        <dbReference type="Pfam" id="PF12704"/>
    </source>
</evidence>
<dbReference type="RefSeq" id="WP_209693216.1">
    <property type="nucleotide sequence ID" value="NZ_BAAAVU010000027.1"/>
</dbReference>
<feature type="transmembrane region" description="Helical" evidence="7">
    <location>
        <begin position="12"/>
        <end position="36"/>
    </location>
</feature>
<proteinExistence type="inferred from homology"/>
<organism evidence="10 11">
    <name type="scientific">Kribbella aluminosa</name>
    <dbReference type="NCBI Taxonomy" id="416017"/>
    <lineage>
        <taxon>Bacteria</taxon>
        <taxon>Bacillati</taxon>
        <taxon>Actinomycetota</taxon>
        <taxon>Actinomycetes</taxon>
        <taxon>Propionibacteriales</taxon>
        <taxon>Kribbellaceae</taxon>
        <taxon>Kribbella</taxon>
    </lineage>
</organism>
<feature type="domain" description="MacB-like periplasmic core" evidence="9">
    <location>
        <begin position="23"/>
        <end position="217"/>
    </location>
</feature>
<dbReference type="PANTHER" id="PTHR30572:SF4">
    <property type="entry name" value="ABC TRANSPORTER PERMEASE YTRF"/>
    <property type="match status" value="1"/>
</dbReference>
<feature type="transmembrane region" description="Helical" evidence="7">
    <location>
        <begin position="293"/>
        <end position="323"/>
    </location>
</feature>
<dbReference type="InterPro" id="IPR050250">
    <property type="entry name" value="Macrolide_Exporter_MacB"/>
</dbReference>
<keyword evidence="4 7" id="KW-1133">Transmembrane helix</keyword>
<evidence type="ECO:0000256" key="7">
    <source>
        <dbReference type="SAM" id="Phobius"/>
    </source>
</evidence>
<evidence type="ECO:0000256" key="2">
    <source>
        <dbReference type="ARBA" id="ARBA00022475"/>
    </source>
</evidence>
<feature type="transmembrane region" description="Helical" evidence="7">
    <location>
        <begin position="787"/>
        <end position="811"/>
    </location>
</feature>
<dbReference type="Proteomes" id="UP000755585">
    <property type="component" value="Unassembled WGS sequence"/>
</dbReference>
<gene>
    <name evidence="10" type="ORF">JOF29_001208</name>
</gene>
<reference evidence="10 11" key="1">
    <citation type="submission" date="2021-03" db="EMBL/GenBank/DDBJ databases">
        <title>Sequencing the genomes of 1000 actinobacteria strains.</title>
        <authorList>
            <person name="Klenk H.-P."/>
        </authorList>
    </citation>
    <scope>NUCLEOTIDE SEQUENCE [LARGE SCALE GENOMIC DNA]</scope>
    <source>
        <strain evidence="10 11">DSM 18824</strain>
    </source>
</reference>
<evidence type="ECO:0000256" key="3">
    <source>
        <dbReference type="ARBA" id="ARBA00022692"/>
    </source>
</evidence>
<keyword evidence="11" id="KW-1185">Reference proteome</keyword>
<dbReference type="Pfam" id="PF02687">
    <property type="entry name" value="FtsX"/>
    <property type="match status" value="2"/>
</dbReference>
<name>A0ABS4UEU4_9ACTN</name>
<feature type="transmembrane region" description="Helical" evidence="7">
    <location>
        <begin position="743"/>
        <end position="767"/>
    </location>
</feature>
<keyword evidence="2" id="KW-1003">Cell membrane</keyword>
<dbReference type="Pfam" id="PF12704">
    <property type="entry name" value="MacB_PCD"/>
    <property type="match status" value="1"/>
</dbReference>
<dbReference type="InterPro" id="IPR025857">
    <property type="entry name" value="MacB_PCD"/>
</dbReference>
<comment type="subcellular location">
    <subcellularLocation>
        <location evidence="1">Cell membrane</location>
        <topology evidence="1">Multi-pass membrane protein</topology>
    </subcellularLocation>
</comment>
<evidence type="ECO:0000256" key="1">
    <source>
        <dbReference type="ARBA" id="ARBA00004651"/>
    </source>
</evidence>
<comment type="caution">
    <text evidence="10">The sequence shown here is derived from an EMBL/GenBank/DDBJ whole genome shotgun (WGS) entry which is preliminary data.</text>
</comment>
<feature type="transmembrane region" description="Helical" evidence="7">
    <location>
        <begin position="693"/>
        <end position="722"/>
    </location>
</feature>
<dbReference type="PANTHER" id="PTHR30572">
    <property type="entry name" value="MEMBRANE COMPONENT OF TRANSPORTER-RELATED"/>
    <property type="match status" value="1"/>
</dbReference>
<feature type="transmembrane region" description="Helical" evidence="7">
    <location>
        <begin position="477"/>
        <end position="496"/>
    </location>
</feature>
<keyword evidence="3 7" id="KW-0812">Transmembrane</keyword>
<evidence type="ECO:0000259" key="8">
    <source>
        <dbReference type="Pfam" id="PF02687"/>
    </source>
</evidence>
<accession>A0ABS4UEU4</accession>
<feature type="transmembrane region" description="Helical" evidence="7">
    <location>
        <begin position="419"/>
        <end position="443"/>
    </location>
</feature>
<comment type="similarity">
    <text evidence="6">Belongs to the ABC-4 integral membrane protein family.</text>
</comment>
<evidence type="ECO:0000256" key="6">
    <source>
        <dbReference type="ARBA" id="ARBA00038076"/>
    </source>
</evidence>
<keyword evidence="5 7" id="KW-0472">Membrane</keyword>
<dbReference type="EMBL" id="JAGINT010000001">
    <property type="protein sequence ID" value="MBP2350125.1"/>
    <property type="molecule type" value="Genomic_DNA"/>
</dbReference>